<dbReference type="eggNOG" id="COG0612">
    <property type="taxonomic scope" value="Bacteria"/>
</dbReference>
<dbReference type="PANTHER" id="PTHR11851:SF134">
    <property type="entry name" value="ZINC-DEPENDENT PROTEASE"/>
    <property type="match status" value="1"/>
</dbReference>
<dbReference type="Pfam" id="PF00675">
    <property type="entry name" value="Peptidase_M16"/>
    <property type="match status" value="1"/>
</dbReference>
<dbReference type="PANTHER" id="PTHR11851">
    <property type="entry name" value="METALLOPROTEASE"/>
    <property type="match status" value="1"/>
</dbReference>
<gene>
    <name evidence="1" type="primary">albF</name>
    <name evidence="1" type="ORF">A9Y57_00204</name>
</gene>
<dbReference type="InterPro" id="IPR050361">
    <property type="entry name" value="MPP/UQCRC_Complex"/>
</dbReference>
<proteinExistence type="predicted"/>
<dbReference type="STRING" id="936154.STP_1857"/>
<name>A0A0E2UDN1_9STRE</name>
<dbReference type="GO" id="GO:0006508">
    <property type="term" value="P:proteolysis"/>
    <property type="evidence" value="ECO:0007669"/>
    <property type="project" value="UniProtKB-KW"/>
</dbReference>
<dbReference type="GO" id="GO:0008233">
    <property type="term" value="F:peptidase activity"/>
    <property type="evidence" value="ECO:0007669"/>
    <property type="project" value="UniProtKB-KW"/>
</dbReference>
<reference evidence="1 2" key="1">
    <citation type="submission" date="2016-06" db="EMBL/GenBank/DDBJ databases">
        <authorList>
            <person name="Haines A.N."/>
            <person name="Council K.R."/>
        </authorList>
    </citation>
    <scope>NUCLEOTIDE SEQUENCE [LARGE SCALE GENOMIC DNA]</scope>
    <source>
        <strain evidence="1 2">SP158-29</strain>
    </source>
</reference>
<accession>A0A0E2UDN1</accession>
<dbReference type="RefSeq" id="WP_045407577.1">
    <property type="nucleotide sequence ID" value="NZ_BAWT01000019.1"/>
</dbReference>
<evidence type="ECO:0000313" key="2">
    <source>
        <dbReference type="Proteomes" id="UP000217465"/>
    </source>
</evidence>
<protein>
    <submittedName>
        <fullName evidence="1">Putative zinc protease AlbF</fullName>
    </submittedName>
</protein>
<dbReference type="Proteomes" id="UP000217465">
    <property type="component" value="Unassembled WGS sequence"/>
</dbReference>
<keyword evidence="1" id="KW-0378">Hydrolase</keyword>
<keyword evidence="1" id="KW-0645">Protease</keyword>
<dbReference type="GO" id="GO:0046872">
    <property type="term" value="F:metal ion binding"/>
    <property type="evidence" value="ECO:0007669"/>
    <property type="project" value="InterPro"/>
</dbReference>
<dbReference type="InterPro" id="IPR007863">
    <property type="entry name" value="Peptidase_M16_C"/>
</dbReference>
<dbReference type="NCBIfam" id="NF047421">
    <property type="entry name" value="YfmH_fam"/>
    <property type="match status" value="1"/>
</dbReference>
<evidence type="ECO:0000313" key="1">
    <source>
        <dbReference type="EMBL" id="PCH13571.1"/>
    </source>
</evidence>
<dbReference type="InterPro" id="IPR011765">
    <property type="entry name" value="Pept_M16_N"/>
</dbReference>
<dbReference type="Pfam" id="PF05193">
    <property type="entry name" value="Peptidase_M16_C"/>
    <property type="match status" value="1"/>
</dbReference>
<dbReference type="AlphaFoldDB" id="A0A0E2UDN1"/>
<dbReference type="EMBL" id="NSGR01000004">
    <property type="protein sequence ID" value="PCH13571.1"/>
    <property type="molecule type" value="Genomic_DNA"/>
</dbReference>
<organism evidence="1 2">
    <name type="scientific">Streptococcus parauberis</name>
    <dbReference type="NCBI Taxonomy" id="1348"/>
    <lineage>
        <taxon>Bacteria</taxon>
        <taxon>Bacillati</taxon>
        <taxon>Bacillota</taxon>
        <taxon>Bacilli</taxon>
        <taxon>Lactobacillales</taxon>
        <taxon>Streptococcaceae</taxon>
        <taxon>Streptococcus</taxon>
    </lineage>
</organism>
<sequence length="426" mass="49025">MTPLTKISFNKFDEEIHYSRLKNGLDIFIIPKSGFKEKTAMLTVDFGSIDKKFTERNRLWDNPEGIAHFLEHKLFEDDLGQDASLKFTELGSDVNAFTTFDKTSYYFSTSENFVESLILLQDLVMSSSFTEDSVNKEKKIIGQEIDMYADDADYQAYIGILQNLFADTSLADDIAGSKGSINQITPKILKRNYSYFYKPNNMSLIIVGDVDIGETFTVIEKYQKKYRARKQVERIDDISYNPVVKSSSKSMEVTNSKLVVGYRGQKIKNDISLLKIKIALRLAMSMLLGWTSRTYQSWYEQGKIDDSFDIEIEINSNFSFVLISLDTNQPIGMSSEIRKKIKNCSNSDDFNQEHFSILKREMYGDFLQSLDNVEQVASQFNLFLTNQDTYYDIPDILEKIQLVEVLSIADNFFKQAEESDFTVFPK</sequence>
<comment type="caution">
    <text evidence="1">The sequence shown here is derived from an EMBL/GenBank/DDBJ whole genome shotgun (WGS) entry which is preliminary data.</text>
</comment>
<dbReference type="InterPro" id="IPR011249">
    <property type="entry name" value="Metalloenz_LuxS/M16"/>
</dbReference>
<dbReference type="SUPFAM" id="SSF63411">
    <property type="entry name" value="LuxS/MPP-like metallohydrolase"/>
    <property type="match status" value="2"/>
</dbReference>
<dbReference type="Gene3D" id="3.30.830.10">
    <property type="entry name" value="Metalloenzyme, LuxS/M16 peptidase-like"/>
    <property type="match status" value="2"/>
</dbReference>